<proteinExistence type="predicted"/>
<dbReference type="Proteomes" id="UP000436801">
    <property type="component" value="Unassembled WGS sequence"/>
</dbReference>
<dbReference type="EMBL" id="FNBI01000003">
    <property type="protein sequence ID" value="SDF33973.1"/>
    <property type="molecule type" value="Genomic_DNA"/>
</dbReference>
<protein>
    <submittedName>
        <fullName evidence="3">Uncharacterized protein</fullName>
    </submittedName>
</protein>
<reference evidence="2 5" key="2">
    <citation type="submission" date="2019-12" db="EMBL/GenBank/DDBJ databases">
        <authorList>
            <person name="Zheng J."/>
        </authorList>
    </citation>
    <scope>NUCLEOTIDE SEQUENCE [LARGE SCALE GENOMIC DNA]</scope>
    <source>
        <strain evidence="2 5">DSM 27347</strain>
    </source>
</reference>
<evidence type="ECO:0000313" key="5">
    <source>
        <dbReference type="Proteomes" id="UP000436801"/>
    </source>
</evidence>
<dbReference type="RefSeq" id="WP_149682043.1">
    <property type="nucleotide sequence ID" value="NZ_FNBI01000003.1"/>
</dbReference>
<evidence type="ECO:0000313" key="2">
    <source>
        <dbReference type="EMBL" id="MWC43783.1"/>
    </source>
</evidence>
<dbReference type="EMBL" id="WSUT01000005">
    <property type="protein sequence ID" value="MWC43783.1"/>
    <property type="molecule type" value="Genomic_DNA"/>
</dbReference>
<evidence type="ECO:0000256" key="1">
    <source>
        <dbReference type="SAM" id="MobiDB-lite"/>
    </source>
</evidence>
<evidence type="ECO:0000313" key="3">
    <source>
        <dbReference type="EMBL" id="SDF33973.1"/>
    </source>
</evidence>
<name>A0A1G7K9Q8_9SPHN</name>
<dbReference type="Proteomes" id="UP000323502">
    <property type="component" value="Unassembled WGS sequence"/>
</dbReference>
<sequence length="154" mass="16706">MIVGLVVMALQAASPAADGVPPVVAPGIRKVYFSRGVGELHPNQRPVLDAMTPEGAAWTEGTTLVCMPLETRDEEGRQVAWNRFRSVRNVLQTGGIDQVEMAVAGEGCAMPPETDMRYAGFAAVAIEPFAQGTARRPDRPQTDIAPFTDRRSRW</sequence>
<feature type="region of interest" description="Disordered" evidence="1">
    <location>
        <begin position="132"/>
        <end position="154"/>
    </location>
</feature>
<accession>A0A1G7K9Q8</accession>
<gene>
    <name evidence="2" type="ORF">GQR91_08930</name>
    <name evidence="3" type="ORF">SAMN05216557_10332</name>
</gene>
<evidence type="ECO:0000313" key="4">
    <source>
        <dbReference type="Proteomes" id="UP000323502"/>
    </source>
</evidence>
<organism evidence="3 4">
    <name type="scientific">Sphingomonas carotinifaciens</name>
    <dbReference type="NCBI Taxonomy" id="1166323"/>
    <lineage>
        <taxon>Bacteria</taxon>
        <taxon>Pseudomonadati</taxon>
        <taxon>Pseudomonadota</taxon>
        <taxon>Alphaproteobacteria</taxon>
        <taxon>Sphingomonadales</taxon>
        <taxon>Sphingomonadaceae</taxon>
        <taxon>Sphingomonas</taxon>
    </lineage>
</organism>
<keyword evidence="4" id="KW-1185">Reference proteome</keyword>
<dbReference type="AlphaFoldDB" id="A0A1G7K9Q8"/>
<reference evidence="3 4" key="1">
    <citation type="submission" date="2016-10" db="EMBL/GenBank/DDBJ databases">
        <authorList>
            <person name="Varghese N."/>
            <person name="Submissions S."/>
        </authorList>
    </citation>
    <scope>NUCLEOTIDE SEQUENCE [LARGE SCALE GENOMIC DNA]</scope>
    <source>
        <strain evidence="3 4">S7-754</strain>
    </source>
</reference>